<dbReference type="EMBL" id="CAWUPB010001197">
    <property type="protein sequence ID" value="CAK7356409.1"/>
    <property type="molecule type" value="Genomic_DNA"/>
</dbReference>
<proteinExistence type="predicted"/>
<gene>
    <name evidence="3" type="ORF">DCAF_LOCUS26680</name>
</gene>
<feature type="compositionally biased region" description="Basic and acidic residues" evidence="1">
    <location>
        <begin position="174"/>
        <end position="184"/>
    </location>
</feature>
<dbReference type="SMART" id="SM00743">
    <property type="entry name" value="Agenet"/>
    <property type="match status" value="2"/>
</dbReference>
<sequence>MEGFKFRRGMAVEVNLDEENPNDDWFPAIFLQKVNFNSFLVEYYNSSNKDKSGPIEVAVDLFHIRPPPPNLEVEKFELLEKVDAFYDSAWRLGSITKIPSERRYTVFLRHGRHGKREKEFSHSELRPHMNFVDGNWVSNSKHKQKTASCEQLLGNANDDAASAKVATQLEYSRSAKDKIEEKTPCKNLRKNPMRQSTPPDNGPTLSDRSKKFRTKYSVQECHVKSMPDENQYQEAQAPIGTVTICSKHSLVCNKPSTENENHFKETGNEESAAENTVEGREIPSNSLVKRQLVVGAVEKNPEGYSAEDITELECKTKEIDSCVVLAAEMRDFPSDNSCQLSGQDILNAPYGQEQLGHCSNNDAVIQLECSTAAEGDIKEIIAVVAETSDSTSNDGQPLSLRFEGIHSMMVLGA</sequence>
<feature type="compositionally biased region" description="Polar residues" evidence="1">
    <location>
        <begin position="193"/>
        <end position="206"/>
    </location>
</feature>
<dbReference type="AlphaFoldDB" id="A0AAV1SS05"/>
<feature type="domain" description="Agenet" evidence="2">
    <location>
        <begin position="74"/>
        <end position="133"/>
    </location>
</feature>
<feature type="compositionally biased region" description="Basic and acidic residues" evidence="1">
    <location>
        <begin position="257"/>
        <end position="267"/>
    </location>
</feature>
<comment type="caution">
    <text evidence="3">The sequence shown here is derived from an EMBL/GenBank/DDBJ whole genome shotgun (WGS) entry which is preliminary data.</text>
</comment>
<evidence type="ECO:0000259" key="2">
    <source>
        <dbReference type="SMART" id="SM00743"/>
    </source>
</evidence>
<dbReference type="PANTHER" id="PTHR31917:SF151">
    <property type="entry name" value="AGENET DOMAIN-CONTAINING PROTEIN"/>
    <property type="match status" value="1"/>
</dbReference>
<evidence type="ECO:0000313" key="3">
    <source>
        <dbReference type="EMBL" id="CAK7356409.1"/>
    </source>
</evidence>
<evidence type="ECO:0000256" key="1">
    <source>
        <dbReference type="SAM" id="MobiDB-lite"/>
    </source>
</evidence>
<name>A0AAV1SS05_9ROSI</name>
<evidence type="ECO:0000313" key="4">
    <source>
        <dbReference type="Proteomes" id="UP001314170"/>
    </source>
</evidence>
<dbReference type="Pfam" id="PF05641">
    <property type="entry name" value="Agenet"/>
    <property type="match status" value="1"/>
</dbReference>
<feature type="region of interest" description="Disordered" evidence="1">
    <location>
        <begin position="174"/>
        <end position="212"/>
    </location>
</feature>
<reference evidence="3 4" key="1">
    <citation type="submission" date="2024-01" db="EMBL/GenBank/DDBJ databases">
        <authorList>
            <person name="Waweru B."/>
        </authorList>
    </citation>
    <scope>NUCLEOTIDE SEQUENCE [LARGE SCALE GENOMIC DNA]</scope>
</reference>
<dbReference type="CDD" id="cd20405">
    <property type="entry name" value="Tudor_Agenet_AtDUF_rpt1_3"/>
    <property type="match status" value="1"/>
</dbReference>
<accession>A0AAV1SS05</accession>
<organism evidence="3 4">
    <name type="scientific">Dovyalis caffra</name>
    <dbReference type="NCBI Taxonomy" id="77055"/>
    <lineage>
        <taxon>Eukaryota</taxon>
        <taxon>Viridiplantae</taxon>
        <taxon>Streptophyta</taxon>
        <taxon>Embryophyta</taxon>
        <taxon>Tracheophyta</taxon>
        <taxon>Spermatophyta</taxon>
        <taxon>Magnoliopsida</taxon>
        <taxon>eudicotyledons</taxon>
        <taxon>Gunneridae</taxon>
        <taxon>Pentapetalae</taxon>
        <taxon>rosids</taxon>
        <taxon>fabids</taxon>
        <taxon>Malpighiales</taxon>
        <taxon>Salicaceae</taxon>
        <taxon>Flacourtieae</taxon>
        <taxon>Dovyalis</taxon>
    </lineage>
</organism>
<dbReference type="Proteomes" id="UP001314170">
    <property type="component" value="Unassembled WGS sequence"/>
</dbReference>
<keyword evidence="4" id="KW-1185">Reference proteome</keyword>
<dbReference type="InterPro" id="IPR008395">
    <property type="entry name" value="Agenet-like_dom"/>
</dbReference>
<protein>
    <recommendedName>
        <fullName evidence="2">Agenet domain-containing protein</fullName>
    </recommendedName>
</protein>
<dbReference type="PANTHER" id="PTHR31917">
    <property type="entry name" value="AGENET DOMAIN-CONTAINING PROTEIN-RELATED"/>
    <property type="match status" value="1"/>
</dbReference>
<feature type="domain" description="Agenet" evidence="2">
    <location>
        <begin position="4"/>
        <end position="72"/>
    </location>
</feature>
<feature type="region of interest" description="Disordered" evidence="1">
    <location>
        <begin position="256"/>
        <end position="279"/>
    </location>
</feature>
<dbReference type="CDD" id="cd20406">
    <property type="entry name" value="Tudor_Agenet_AtDUF_rpt2_4"/>
    <property type="match status" value="1"/>
</dbReference>
<dbReference type="InterPro" id="IPR014002">
    <property type="entry name" value="Agenet_dom_plant"/>
</dbReference>